<comment type="caution">
    <text evidence="1">The sequence shown here is derived from an EMBL/GenBank/DDBJ whole genome shotgun (WGS) entry which is preliminary data.</text>
</comment>
<evidence type="ECO:0008006" key="3">
    <source>
        <dbReference type="Google" id="ProtNLM"/>
    </source>
</evidence>
<evidence type="ECO:0000313" key="2">
    <source>
        <dbReference type="Proteomes" id="UP000436088"/>
    </source>
</evidence>
<accession>A0A6A2ZCI7</accession>
<dbReference type="AlphaFoldDB" id="A0A6A2ZCI7"/>
<gene>
    <name evidence="1" type="ORF">F3Y22_tig00110937pilonHSYRG00036</name>
</gene>
<keyword evidence="2" id="KW-1185">Reference proteome</keyword>
<name>A0A6A2ZCI7_HIBSY</name>
<dbReference type="EMBL" id="VEPZ02001171">
    <property type="protein sequence ID" value="KAE8689447.1"/>
    <property type="molecule type" value="Genomic_DNA"/>
</dbReference>
<sequence>MTNAERMRRHFTANSRCPLCLGMIEDLYHLLRLCPSALAVWSSLVRRDRLHEFITMELTAWIAMNLENASDFVGLVADWDMFFGSIIWNLWLYRNSVAFGYPLKDSRSVLEPMVAAFARAWSMRSLHNRTRVPTGIGNDGGSLTLMELVGLTRARRRVVLSSEMMRVSGSWGFQKILVEVDSLEALKEIPAAGDGFIRLTIIAYIIDLLQCNWAVTLHHVSGQGNQVADCMTKLFRSDVSNCLKFVPLQARCCRFCMLMPMLQLS</sequence>
<protein>
    <recommendedName>
        <fullName evidence="3">RNase H type-1 domain-containing protein</fullName>
    </recommendedName>
</protein>
<organism evidence="1 2">
    <name type="scientific">Hibiscus syriacus</name>
    <name type="common">Rose of Sharon</name>
    <dbReference type="NCBI Taxonomy" id="106335"/>
    <lineage>
        <taxon>Eukaryota</taxon>
        <taxon>Viridiplantae</taxon>
        <taxon>Streptophyta</taxon>
        <taxon>Embryophyta</taxon>
        <taxon>Tracheophyta</taxon>
        <taxon>Spermatophyta</taxon>
        <taxon>Magnoliopsida</taxon>
        <taxon>eudicotyledons</taxon>
        <taxon>Gunneridae</taxon>
        <taxon>Pentapetalae</taxon>
        <taxon>rosids</taxon>
        <taxon>malvids</taxon>
        <taxon>Malvales</taxon>
        <taxon>Malvaceae</taxon>
        <taxon>Malvoideae</taxon>
        <taxon>Hibiscus</taxon>
    </lineage>
</organism>
<evidence type="ECO:0000313" key="1">
    <source>
        <dbReference type="EMBL" id="KAE8689447.1"/>
    </source>
</evidence>
<reference evidence="1" key="1">
    <citation type="submission" date="2019-09" db="EMBL/GenBank/DDBJ databases">
        <title>Draft genome information of white flower Hibiscus syriacus.</title>
        <authorList>
            <person name="Kim Y.-M."/>
        </authorList>
    </citation>
    <scope>NUCLEOTIDE SEQUENCE [LARGE SCALE GENOMIC DNA]</scope>
    <source>
        <strain evidence="1">YM2019G1</strain>
    </source>
</reference>
<dbReference type="Proteomes" id="UP000436088">
    <property type="component" value="Unassembled WGS sequence"/>
</dbReference>
<proteinExistence type="predicted"/>